<dbReference type="OrthoDB" id="2404036at2759"/>
<comment type="caution">
    <text evidence="2">The sequence shown here is derived from an EMBL/GenBank/DDBJ whole genome shotgun (WGS) entry which is preliminary data.</text>
</comment>
<evidence type="ECO:0000313" key="2">
    <source>
        <dbReference type="EMBL" id="KAG0321168.1"/>
    </source>
</evidence>
<evidence type="ECO:0000313" key="3">
    <source>
        <dbReference type="Proteomes" id="UP000823405"/>
    </source>
</evidence>
<dbReference type="AlphaFoldDB" id="A0A9P6RLF3"/>
<dbReference type="SUPFAM" id="SSF81383">
    <property type="entry name" value="F-box domain"/>
    <property type="match status" value="1"/>
</dbReference>
<sequence length="157" mass="17077">MRRPVSPASLSFHHLPQEIQDMIFVLLSRHDAAVCALVCQAWFEVFVPVLLDSFSMSSPSPGVSGGFGNDVDSAAGGEGGGTLEVRRILDAYQRMTGWLLAQGRKEEDDTAQQGFQYKDDNINLGSIMSSRGLMQAPEPIIPVVLSPTVEQVLRNSD</sequence>
<evidence type="ECO:0000259" key="1">
    <source>
        <dbReference type="Pfam" id="PF12937"/>
    </source>
</evidence>
<dbReference type="Pfam" id="PF12937">
    <property type="entry name" value="F-box-like"/>
    <property type="match status" value="1"/>
</dbReference>
<dbReference type="Gene3D" id="1.20.1280.50">
    <property type="match status" value="1"/>
</dbReference>
<feature type="non-terminal residue" evidence="2">
    <location>
        <position position="157"/>
    </location>
</feature>
<accession>A0A9P6RLF3</accession>
<keyword evidence="3" id="KW-1185">Reference proteome</keyword>
<dbReference type="EMBL" id="JAAAIN010000074">
    <property type="protein sequence ID" value="KAG0321168.1"/>
    <property type="molecule type" value="Genomic_DNA"/>
</dbReference>
<proteinExistence type="predicted"/>
<name>A0A9P6RLF3_9FUNG</name>
<dbReference type="CDD" id="cd09917">
    <property type="entry name" value="F-box_SF"/>
    <property type="match status" value="1"/>
</dbReference>
<protein>
    <recommendedName>
        <fullName evidence="1">F-box domain-containing protein</fullName>
    </recommendedName>
</protein>
<reference evidence="2" key="1">
    <citation type="journal article" date="2020" name="Fungal Divers.">
        <title>Resolving the Mortierellaceae phylogeny through synthesis of multi-gene phylogenetics and phylogenomics.</title>
        <authorList>
            <person name="Vandepol N."/>
            <person name="Liber J."/>
            <person name="Desiro A."/>
            <person name="Na H."/>
            <person name="Kennedy M."/>
            <person name="Barry K."/>
            <person name="Grigoriev I.V."/>
            <person name="Miller A.N."/>
            <person name="O'Donnell K."/>
            <person name="Stajich J.E."/>
            <person name="Bonito G."/>
        </authorList>
    </citation>
    <scope>NUCLEOTIDE SEQUENCE</scope>
    <source>
        <strain evidence="2">NVP60</strain>
    </source>
</reference>
<dbReference type="InterPro" id="IPR001810">
    <property type="entry name" value="F-box_dom"/>
</dbReference>
<organism evidence="2 3">
    <name type="scientific">Linnemannia gamsii</name>
    <dbReference type="NCBI Taxonomy" id="64522"/>
    <lineage>
        <taxon>Eukaryota</taxon>
        <taxon>Fungi</taxon>
        <taxon>Fungi incertae sedis</taxon>
        <taxon>Mucoromycota</taxon>
        <taxon>Mortierellomycotina</taxon>
        <taxon>Mortierellomycetes</taxon>
        <taxon>Mortierellales</taxon>
        <taxon>Mortierellaceae</taxon>
        <taxon>Linnemannia</taxon>
    </lineage>
</organism>
<feature type="domain" description="F-box" evidence="1">
    <location>
        <begin position="13"/>
        <end position="45"/>
    </location>
</feature>
<dbReference type="InterPro" id="IPR036047">
    <property type="entry name" value="F-box-like_dom_sf"/>
</dbReference>
<dbReference type="Proteomes" id="UP000823405">
    <property type="component" value="Unassembled WGS sequence"/>
</dbReference>
<gene>
    <name evidence="2" type="ORF">BGZ97_011999</name>
</gene>